<comment type="caution">
    <text evidence="3">The sequence shown here is derived from an EMBL/GenBank/DDBJ whole genome shotgun (WGS) entry which is preliminary data.</text>
</comment>
<evidence type="ECO:0008006" key="5">
    <source>
        <dbReference type="Google" id="ProtNLM"/>
    </source>
</evidence>
<dbReference type="OrthoDB" id="7210118at2"/>
<sequence length="131" mass="14653">MILPFTEDRDTGPFFAAARENRLVYAACEHCGRGSHPPAPFCSHCREPRSAWQEASGKGRLYSFTTVTHQIHPDYPAPYVLVVVTLDDNQDVRLIGRIDGDAALEIGQPMEVWFEQVADDVTLPQWRPASA</sequence>
<dbReference type="Pfam" id="PF01796">
    <property type="entry name" value="OB_ChsH2_C"/>
    <property type="match status" value="1"/>
</dbReference>
<dbReference type="Gene3D" id="6.10.30.10">
    <property type="match status" value="1"/>
</dbReference>
<keyword evidence="4" id="KW-1185">Reference proteome</keyword>
<evidence type="ECO:0000313" key="4">
    <source>
        <dbReference type="Proteomes" id="UP000218934"/>
    </source>
</evidence>
<proteinExistence type="predicted"/>
<evidence type="ECO:0000259" key="2">
    <source>
        <dbReference type="Pfam" id="PF12172"/>
    </source>
</evidence>
<dbReference type="InterPro" id="IPR002878">
    <property type="entry name" value="ChsH2_C"/>
</dbReference>
<dbReference type="Pfam" id="PF12172">
    <property type="entry name" value="zf-ChsH2"/>
    <property type="match status" value="1"/>
</dbReference>
<name>A0A2A4FWB0_9SPHN</name>
<dbReference type="PANTHER" id="PTHR34075">
    <property type="entry name" value="BLR3430 PROTEIN"/>
    <property type="match status" value="1"/>
</dbReference>
<dbReference type="PANTHER" id="PTHR34075:SF5">
    <property type="entry name" value="BLR3430 PROTEIN"/>
    <property type="match status" value="1"/>
</dbReference>
<evidence type="ECO:0000259" key="1">
    <source>
        <dbReference type="Pfam" id="PF01796"/>
    </source>
</evidence>
<dbReference type="AlphaFoldDB" id="A0A2A4FWB0"/>
<evidence type="ECO:0000313" key="3">
    <source>
        <dbReference type="EMBL" id="PCE41728.1"/>
    </source>
</evidence>
<reference evidence="3 4" key="1">
    <citation type="submission" date="2017-09" db="EMBL/GenBank/DDBJ databases">
        <title>The Catabolism of 3,6-Dichlorosalicylic acid is Initiated by the Cytochrome P450 Monooxygenase DsmABC in Rhizorhabdus dicambivorans Ndbn-20.</title>
        <authorList>
            <person name="Na L."/>
        </authorList>
    </citation>
    <scope>NUCLEOTIDE SEQUENCE [LARGE SCALE GENOMIC DNA]</scope>
    <source>
        <strain evidence="3 4">Ndbn-20m</strain>
    </source>
</reference>
<protein>
    <recommendedName>
        <fullName evidence="5">DNA-binding protein</fullName>
    </recommendedName>
</protein>
<dbReference type="EMBL" id="NWUF01000012">
    <property type="protein sequence ID" value="PCE41728.1"/>
    <property type="molecule type" value="Genomic_DNA"/>
</dbReference>
<dbReference type="SUPFAM" id="SSF50249">
    <property type="entry name" value="Nucleic acid-binding proteins"/>
    <property type="match status" value="1"/>
</dbReference>
<dbReference type="InterPro" id="IPR052513">
    <property type="entry name" value="Thioester_dehydratase-like"/>
</dbReference>
<feature type="domain" description="ChsH2 C-terminal OB-fold" evidence="1">
    <location>
        <begin position="52"/>
        <end position="115"/>
    </location>
</feature>
<organism evidence="3 4">
    <name type="scientific">Rhizorhabdus dicambivorans</name>
    <dbReference type="NCBI Taxonomy" id="1850238"/>
    <lineage>
        <taxon>Bacteria</taxon>
        <taxon>Pseudomonadati</taxon>
        <taxon>Pseudomonadota</taxon>
        <taxon>Alphaproteobacteria</taxon>
        <taxon>Sphingomonadales</taxon>
        <taxon>Sphingomonadaceae</taxon>
        <taxon>Rhizorhabdus</taxon>
    </lineage>
</organism>
<dbReference type="KEGG" id="rdi:CMV14_18915"/>
<accession>A0A2A4FWB0</accession>
<gene>
    <name evidence="3" type="ORF">COO09_13255</name>
</gene>
<dbReference type="Proteomes" id="UP000218934">
    <property type="component" value="Unassembled WGS sequence"/>
</dbReference>
<dbReference type="RefSeq" id="WP_066961159.1">
    <property type="nucleotide sequence ID" value="NZ_CP023449.1"/>
</dbReference>
<dbReference type="InterPro" id="IPR012340">
    <property type="entry name" value="NA-bd_OB-fold"/>
</dbReference>
<dbReference type="InterPro" id="IPR022002">
    <property type="entry name" value="ChsH2_Znr"/>
</dbReference>
<feature type="domain" description="ChsH2 rubredoxin-like zinc ribbon" evidence="2">
    <location>
        <begin position="15"/>
        <end position="47"/>
    </location>
</feature>